<comment type="caution">
    <text evidence="1">The sequence shown here is derived from an EMBL/GenBank/DDBJ whole genome shotgun (WGS) entry which is preliminary data.</text>
</comment>
<keyword evidence="2" id="KW-1185">Reference proteome</keyword>
<organism evidence="1 2">
    <name type="scientific">Petrolisthes cinctipes</name>
    <name type="common">Flat porcelain crab</name>
    <dbReference type="NCBI Taxonomy" id="88211"/>
    <lineage>
        <taxon>Eukaryota</taxon>
        <taxon>Metazoa</taxon>
        <taxon>Ecdysozoa</taxon>
        <taxon>Arthropoda</taxon>
        <taxon>Crustacea</taxon>
        <taxon>Multicrustacea</taxon>
        <taxon>Malacostraca</taxon>
        <taxon>Eumalacostraca</taxon>
        <taxon>Eucarida</taxon>
        <taxon>Decapoda</taxon>
        <taxon>Pleocyemata</taxon>
        <taxon>Anomura</taxon>
        <taxon>Galatheoidea</taxon>
        <taxon>Porcellanidae</taxon>
        <taxon>Petrolisthes</taxon>
    </lineage>
</organism>
<proteinExistence type="predicted"/>
<dbReference type="Proteomes" id="UP001286313">
    <property type="component" value="Unassembled WGS sequence"/>
</dbReference>
<protein>
    <submittedName>
        <fullName evidence="1">Uncharacterized protein</fullName>
    </submittedName>
</protein>
<evidence type="ECO:0000313" key="1">
    <source>
        <dbReference type="EMBL" id="KAK3852642.1"/>
    </source>
</evidence>
<accession>A0AAE1EHL9</accession>
<dbReference type="AlphaFoldDB" id="A0AAE1EHL9"/>
<gene>
    <name evidence="1" type="ORF">Pcinc_040783</name>
</gene>
<reference evidence="1" key="1">
    <citation type="submission" date="2023-10" db="EMBL/GenBank/DDBJ databases">
        <title>Genome assemblies of two species of porcelain crab, Petrolisthes cinctipes and Petrolisthes manimaculis (Anomura: Porcellanidae).</title>
        <authorList>
            <person name="Angst P."/>
        </authorList>
    </citation>
    <scope>NUCLEOTIDE SEQUENCE</scope>
    <source>
        <strain evidence="1">PB745_01</strain>
        <tissue evidence="1">Gill</tissue>
    </source>
</reference>
<name>A0AAE1EHL9_PETCI</name>
<dbReference type="EMBL" id="JAWQEG010007322">
    <property type="protein sequence ID" value="KAK3852642.1"/>
    <property type="molecule type" value="Genomic_DNA"/>
</dbReference>
<sequence>MPPSTSIIFLPPPPPHHASFHLHAPPASLLHLPRVVIVRHKTWRHVRYSTRDNSGLTQPLNSLNSSLLPSLPPSLTPHLISIFLPSSHPSAP</sequence>
<evidence type="ECO:0000313" key="2">
    <source>
        <dbReference type="Proteomes" id="UP001286313"/>
    </source>
</evidence>